<dbReference type="Proteomes" id="UP000629025">
    <property type="component" value="Unassembled WGS sequence"/>
</dbReference>
<dbReference type="PANTHER" id="PTHR43240">
    <property type="entry name" value="1,4-DIHYDROXY-2-NAPHTHOYL-COA THIOESTERASE 1"/>
    <property type="match status" value="1"/>
</dbReference>
<keyword evidence="1" id="KW-0378">Hydrolase</keyword>
<dbReference type="Pfam" id="PF03061">
    <property type="entry name" value="4HBT"/>
    <property type="match status" value="1"/>
</dbReference>
<evidence type="ECO:0000313" key="3">
    <source>
        <dbReference type="EMBL" id="GGB91454.1"/>
    </source>
</evidence>
<dbReference type="NCBIfam" id="TIGR00369">
    <property type="entry name" value="unchar_dom_1"/>
    <property type="match status" value="1"/>
</dbReference>
<comment type="caution">
    <text evidence="3">The sequence shown here is derived from an EMBL/GenBank/DDBJ whole genome shotgun (WGS) entry which is preliminary data.</text>
</comment>
<gene>
    <name evidence="3" type="ORF">GCM10011352_16880</name>
</gene>
<sequence>MSIVGRLGALLCTGRTVCRAQGRAEAAVSGEQQLMMNFDELVAFLQEHFPQGAQYGELIELGEGWAKMRLPVDDQHLRPGGTVSGPAMMGLADVAVYAALLSRIGPVPLAVTTSLNINFLRRPHSGADIIAYAKMLKVGRRLGVGEVYISSDGDEDPVAHATMTYSIPEQRT</sequence>
<evidence type="ECO:0000259" key="2">
    <source>
        <dbReference type="Pfam" id="PF03061"/>
    </source>
</evidence>
<dbReference type="InterPro" id="IPR006683">
    <property type="entry name" value="Thioestr_dom"/>
</dbReference>
<evidence type="ECO:0000256" key="1">
    <source>
        <dbReference type="ARBA" id="ARBA00022801"/>
    </source>
</evidence>
<name>A0ABQ1K915_9GAMM</name>
<reference evidence="4" key="1">
    <citation type="journal article" date="2019" name="Int. J. Syst. Evol. Microbiol.">
        <title>The Global Catalogue of Microorganisms (GCM) 10K type strain sequencing project: providing services to taxonomists for standard genome sequencing and annotation.</title>
        <authorList>
            <consortium name="The Broad Institute Genomics Platform"/>
            <consortium name="The Broad Institute Genome Sequencing Center for Infectious Disease"/>
            <person name="Wu L."/>
            <person name="Ma J."/>
        </authorList>
    </citation>
    <scope>NUCLEOTIDE SEQUENCE [LARGE SCALE GENOMIC DNA]</scope>
    <source>
        <strain evidence="4">CGMCC 1.15341</strain>
    </source>
</reference>
<organism evidence="3 4">
    <name type="scientific">Marinobacterium zhoushanense</name>
    <dbReference type="NCBI Taxonomy" id="1679163"/>
    <lineage>
        <taxon>Bacteria</taxon>
        <taxon>Pseudomonadati</taxon>
        <taxon>Pseudomonadota</taxon>
        <taxon>Gammaproteobacteria</taxon>
        <taxon>Oceanospirillales</taxon>
        <taxon>Oceanospirillaceae</taxon>
        <taxon>Marinobacterium</taxon>
    </lineage>
</organism>
<dbReference type="SUPFAM" id="SSF54637">
    <property type="entry name" value="Thioesterase/thiol ester dehydrase-isomerase"/>
    <property type="match status" value="1"/>
</dbReference>
<dbReference type="Gene3D" id="3.10.129.10">
    <property type="entry name" value="Hotdog Thioesterase"/>
    <property type="match status" value="1"/>
</dbReference>
<evidence type="ECO:0000313" key="4">
    <source>
        <dbReference type="Proteomes" id="UP000629025"/>
    </source>
</evidence>
<accession>A0ABQ1K915</accession>
<protein>
    <submittedName>
        <fullName evidence="3">Thioesterase</fullName>
    </submittedName>
</protein>
<feature type="domain" description="Thioesterase" evidence="2">
    <location>
        <begin position="80"/>
        <end position="155"/>
    </location>
</feature>
<keyword evidence="4" id="KW-1185">Reference proteome</keyword>
<dbReference type="InterPro" id="IPR003736">
    <property type="entry name" value="PAAI_dom"/>
</dbReference>
<dbReference type="InterPro" id="IPR029069">
    <property type="entry name" value="HotDog_dom_sf"/>
</dbReference>
<dbReference type="EMBL" id="BMIJ01000003">
    <property type="protein sequence ID" value="GGB91454.1"/>
    <property type="molecule type" value="Genomic_DNA"/>
</dbReference>
<proteinExistence type="predicted"/>
<dbReference type="CDD" id="cd03443">
    <property type="entry name" value="PaaI_thioesterase"/>
    <property type="match status" value="1"/>
</dbReference>
<dbReference type="PANTHER" id="PTHR43240:SF10">
    <property type="entry name" value="BLL4964 PROTEIN"/>
    <property type="match status" value="1"/>
</dbReference>